<dbReference type="EMBL" id="CP001398">
    <property type="protein sequence ID" value="ACS32503.1"/>
    <property type="molecule type" value="Genomic_DNA"/>
</dbReference>
<dbReference type="Pfam" id="PF00733">
    <property type="entry name" value="Asn_synthase"/>
    <property type="match status" value="1"/>
</dbReference>
<dbReference type="OrthoDB" id="8692at2157"/>
<keyword evidence="10" id="KW-1185">Reference proteome</keyword>
<keyword evidence="9" id="KW-0436">Ligase</keyword>
<keyword evidence="4 6" id="KW-0315">Glutamine amidotransferase</keyword>
<dbReference type="Gene3D" id="3.40.50.620">
    <property type="entry name" value="HUPs"/>
    <property type="match status" value="1"/>
</dbReference>
<keyword evidence="6" id="KW-0028">Amino-acid biosynthesis</keyword>
<dbReference type="EC" id="6.3.5.4" evidence="5"/>
<dbReference type="CDD" id="cd01991">
    <property type="entry name" value="Asn_synthase_B_C"/>
    <property type="match status" value="1"/>
</dbReference>
<dbReference type="Gene3D" id="3.60.20.10">
    <property type="entry name" value="Glutamine Phosphoribosylpyrophosphate, subunit 1, domain 1"/>
    <property type="match status" value="1"/>
</dbReference>
<keyword evidence="3 5" id="KW-0067">ATP-binding</keyword>
<dbReference type="GO" id="GO:0006529">
    <property type="term" value="P:asparagine biosynthetic process"/>
    <property type="evidence" value="ECO:0007669"/>
    <property type="project" value="UniProtKB-KW"/>
</dbReference>
<evidence type="ECO:0000259" key="8">
    <source>
        <dbReference type="PROSITE" id="PS51278"/>
    </source>
</evidence>
<evidence type="ECO:0000313" key="10">
    <source>
        <dbReference type="Proteomes" id="UP000001488"/>
    </source>
</evidence>
<evidence type="ECO:0000256" key="6">
    <source>
        <dbReference type="PIRSR" id="PIRSR001589-1"/>
    </source>
</evidence>
<comment type="catalytic activity">
    <reaction evidence="5">
        <text>L-aspartate + L-glutamine + ATP + H2O = L-asparagine + L-glutamate + AMP + diphosphate + H(+)</text>
        <dbReference type="Rhea" id="RHEA:12228"/>
        <dbReference type="ChEBI" id="CHEBI:15377"/>
        <dbReference type="ChEBI" id="CHEBI:15378"/>
        <dbReference type="ChEBI" id="CHEBI:29985"/>
        <dbReference type="ChEBI" id="CHEBI:29991"/>
        <dbReference type="ChEBI" id="CHEBI:30616"/>
        <dbReference type="ChEBI" id="CHEBI:33019"/>
        <dbReference type="ChEBI" id="CHEBI:58048"/>
        <dbReference type="ChEBI" id="CHEBI:58359"/>
        <dbReference type="ChEBI" id="CHEBI:456215"/>
        <dbReference type="EC" id="6.3.5.4"/>
    </reaction>
</comment>
<gene>
    <name evidence="9" type="ordered locus">TGAM_0001</name>
</gene>
<dbReference type="HOGENOM" id="CLU_014658_3_3_2"/>
<dbReference type="KEGG" id="tga:TGAM_0001"/>
<reference evidence="9 10" key="1">
    <citation type="journal article" date="2007" name="Genome Biol.">
        <title>Genome analysis and genome-wide proteomics of Thermococcus gammatolerans, the most radioresistant organism known amongst the Archaea.</title>
        <authorList>
            <person name="Zivanovic Y."/>
            <person name="Armengaud J."/>
            <person name="Lagorce A."/>
            <person name="Leplat C."/>
            <person name="Guerin P."/>
            <person name="Dutertre M."/>
            <person name="Anthouard V."/>
            <person name="Forterre P."/>
            <person name="Wincker P."/>
            <person name="Confalonieri F."/>
        </authorList>
    </citation>
    <scope>NUCLEOTIDE SEQUENCE [LARGE SCALE GENOMIC DNA]</scope>
    <source>
        <strain evidence="10">DSM 15229 / JCM 11827 / EJ3</strain>
    </source>
</reference>
<keyword evidence="2 5" id="KW-0547">Nucleotide-binding</keyword>
<keyword evidence="6" id="KW-0061">Asparagine biosynthesis</keyword>
<dbReference type="CDD" id="cd00712">
    <property type="entry name" value="AsnB"/>
    <property type="match status" value="1"/>
</dbReference>
<dbReference type="PROSITE" id="PS51278">
    <property type="entry name" value="GATASE_TYPE_2"/>
    <property type="match status" value="1"/>
</dbReference>
<proteinExistence type="inferred from homology"/>
<evidence type="ECO:0000256" key="7">
    <source>
        <dbReference type="PIRSR" id="PIRSR001589-2"/>
    </source>
</evidence>
<dbReference type="InterPro" id="IPR017932">
    <property type="entry name" value="GATase_2_dom"/>
</dbReference>
<dbReference type="GO" id="GO:0005524">
    <property type="term" value="F:ATP binding"/>
    <property type="evidence" value="ECO:0007669"/>
    <property type="project" value="UniProtKB-KW"/>
</dbReference>
<dbReference type="SUPFAM" id="SSF56235">
    <property type="entry name" value="N-terminal nucleophile aminohydrolases (Ntn hydrolases)"/>
    <property type="match status" value="1"/>
</dbReference>
<dbReference type="GO" id="GO:0004066">
    <property type="term" value="F:asparagine synthase (glutamine-hydrolyzing) activity"/>
    <property type="evidence" value="ECO:0007669"/>
    <property type="project" value="UniProtKB-EC"/>
</dbReference>
<evidence type="ECO:0000256" key="1">
    <source>
        <dbReference type="ARBA" id="ARBA00005752"/>
    </source>
</evidence>
<evidence type="ECO:0000256" key="2">
    <source>
        <dbReference type="ARBA" id="ARBA00022741"/>
    </source>
</evidence>
<dbReference type="InterPro" id="IPR051786">
    <property type="entry name" value="ASN_synthetase/amidase"/>
</dbReference>
<evidence type="ECO:0000256" key="5">
    <source>
        <dbReference type="PIRNR" id="PIRNR001589"/>
    </source>
</evidence>
<dbReference type="PANTHER" id="PTHR43284:SF1">
    <property type="entry name" value="ASPARAGINE SYNTHETASE"/>
    <property type="match status" value="1"/>
</dbReference>
<dbReference type="GeneID" id="7987500"/>
<evidence type="ECO:0000256" key="4">
    <source>
        <dbReference type="ARBA" id="ARBA00022962"/>
    </source>
</evidence>
<dbReference type="Pfam" id="PF13537">
    <property type="entry name" value="GATase_7"/>
    <property type="match status" value="1"/>
</dbReference>
<dbReference type="SMR" id="C5A2K1"/>
<feature type="active site" description="For GATase activity" evidence="6">
    <location>
        <position position="2"/>
    </location>
</feature>
<dbReference type="InterPro" id="IPR006426">
    <property type="entry name" value="Asn_synth_AEB"/>
</dbReference>
<name>C5A2K1_THEGJ</name>
<feature type="domain" description="Glutamine amidotransferase type-2" evidence="8">
    <location>
        <begin position="2"/>
        <end position="210"/>
    </location>
</feature>
<dbReference type="InterPro" id="IPR001962">
    <property type="entry name" value="Asn_synthase"/>
</dbReference>
<dbReference type="InterPro" id="IPR029055">
    <property type="entry name" value="Ntn_hydrolases_N"/>
</dbReference>
<comment type="similarity">
    <text evidence="1">Belongs to the asparagine synthetase family.</text>
</comment>
<feature type="binding site" evidence="7">
    <location>
        <position position="97"/>
    </location>
    <ligand>
        <name>L-glutamine</name>
        <dbReference type="ChEBI" id="CHEBI:58359"/>
    </ligand>
</feature>
<dbReference type="NCBIfam" id="TIGR01536">
    <property type="entry name" value="asn_synth_AEB"/>
    <property type="match status" value="1"/>
</dbReference>
<dbReference type="eggNOG" id="arCOG00071">
    <property type="taxonomic scope" value="Archaea"/>
</dbReference>
<dbReference type="SUPFAM" id="SSF52402">
    <property type="entry name" value="Adenine nucleotide alpha hydrolases-like"/>
    <property type="match status" value="1"/>
</dbReference>
<dbReference type="STRING" id="593117.TGAM_0001"/>
<dbReference type="Proteomes" id="UP000001488">
    <property type="component" value="Chromosome"/>
</dbReference>
<evidence type="ECO:0000313" key="9">
    <source>
        <dbReference type="EMBL" id="ACS32503.1"/>
    </source>
</evidence>
<dbReference type="InterPro" id="IPR014729">
    <property type="entry name" value="Rossmann-like_a/b/a_fold"/>
</dbReference>
<dbReference type="InterPro" id="IPR033738">
    <property type="entry name" value="AsnB_N"/>
</dbReference>
<protein>
    <recommendedName>
        <fullName evidence="5">Putative asparagine synthetase [glutamine-hydrolyzing]</fullName>
        <ecNumber evidence="5">6.3.5.4</ecNumber>
    </recommendedName>
</protein>
<dbReference type="PATRIC" id="fig|593117.10.peg.2"/>
<accession>C5A2K1</accession>
<dbReference type="PIRSF" id="PIRSF001589">
    <property type="entry name" value="Asn_synthetase_glu-h"/>
    <property type="match status" value="1"/>
</dbReference>
<dbReference type="PaxDb" id="593117-TGAM_0001"/>
<dbReference type="GO" id="GO:0005829">
    <property type="term" value="C:cytosol"/>
    <property type="evidence" value="ECO:0007669"/>
    <property type="project" value="TreeGrafter"/>
</dbReference>
<dbReference type="PANTHER" id="PTHR43284">
    <property type="entry name" value="ASPARAGINE SYNTHETASE (GLUTAMINE-HYDROLYZING)"/>
    <property type="match status" value="1"/>
</dbReference>
<organism evidence="9 10">
    <name type="scientific">Thermococcus gammatolerans (strain DSM 15229 / JCM 11827 / EJ3)</name>
    <dbReference type="NCBI Taxonomy" id="593117"/>
    <lineage>
        <taxon>Archaea</taxon>
        <taxon>Methanobacteriati</taxon>
        <taxon>Methanobacteriota</taxon>
        <taxon>Thermococci</taxon>
        <taxon>Thermococcales</taxon>
        <taxon>Thermococcaceae</taxon>
        <taxon>Thermococcus</taxon>
    </lineage>
</organism>
<dbReference type="RefSeq" id="WP_012751162.1">
    <property type="nucleotide sequence ID" value="NC_012804.1"/>
</dbReference>
<dbReference type="AlphaFoldDB" id="C5A2K1"/>
<sequence>MCGINGFSWSDEGLVREMNVAIRHRGPDDEGVYVDDNVSLGHVRLAIIDLSPKGHQPMRYEKNGHEVWIVYNGEVYNFMELREELEKKGYVFNSNTDTEVILAAYLEWGFDCVKKFNGMWAFAIYDKTKKLLFLSRDRFGIKPLYYYYDGQNLIFSSEIKAILKHEIKREPNDAVIFDFLYYNLLDHTEDTFFEGIKRLMPSHSAVFDIKTRELRIFKYYDLRKRLKKLKKAEEDPATFRKLFKKAVKRRLIADVPVGSCLSGGLDSSSIVCMMRELEKNLEIKTFSLIFPGFKLDESKYQESVMQKCSVKRYTTTFTAEDILRDLEDLIYTQEEPFSTLSIYGQYRVMKLANENGMKVLLDGQGSDEILAGYHYFFGYYYYELFRHLKWKQLIREIIYYRKNVGSFKALKYFIGLLLPRRIQEWILNHDTYLSREFIKRFKHRKDLRFKKKELNDALVCAVMNNLPHLLRFEDKNSMRWSIETRVPFLDPELVEYALSTPSQAKIRNGITKYILRESLKGIVPDIILDRRDKIGFATPDNEIANHPEIKKFIWNIINSESFKKRKYWNWKKVHKVYYHHSTSKLGNIFIGELIWKVVILELWLRVWIENKSARREG</sequence>
<evidence type="ECO:0000256" key="3">
    <source>
        <dbReference type="ARBA" id="ARBA00022840"/>
    </source>
</evidence>